<keyword evidence="1" id="KW-0472">Membrane</keyword>
<proteinExistence type="predicted"/>
<feature type="transmembrane region" description="Helical" evidence="1">
    <location>
        <begin position="12"/>
        <end position="31"/>
    </location>
</feature>
<keyword evidence="1" id="KW-1133">Transmembrane helix</keyword>
<name>A0ABP0LWA1_9DINO</name>
<evidence type="ECO:0000313" key="2">
    <source>
        <dbReference type="EMBL" id="CAK9043499.1"/>
    </source>
</evidence>
<dbReference type="Proteomes" id="UP001642484">
    <property type="component" value="Unassembled WGS sequence"/>
</dbReference>
<protein>
    <submittedName>
        <fullName evidence="2">Uncharacterized protein</fullName>
    </submittedName>
</protein>
<organism evidence="2 3">
    <name type="scientific">Durusdinium trenchii</name>
    <dbReference type="NCBI Taxonomy" id="1381693"/>
    <lineage>
        <taxon>Eukaryota</taxon>
        <taxon>Sar</taxon>
        <taxon>Alveolata</taxon>
        <taxon>Dinophyceae</taxon>
        <taxon>Suessiales</taxon>
        <taxon>Symbiodiniaceae</taxon>
        <taxon>Durusdinium</taxon>
    </lineage>
</organism>
<accession>A0ABP0LWA1</accession>
<sequence length="58" mass="6367">MKRIDAIAKNYVFSVSVFTTAAMSAVVLRLWPPWQFYLGSSICVAGCITSEGVCRMSC</sequence>
<reference evidence="2 3" key="1">
    <citation type="submission" date="2024-02" db="EMBL/GenBank/DDBJ databases">
        <authorList>
            <person name="Chen Y."/>
            <person name="Shah S."/>
            <person name="Dougan E. K."/>
            <person name="Thang M."/>
            <person name="Chan C."/>
        </authorList>
    </citation>
    <scope>NUCLEOTIDE SEQUENCE [LARGE SCALE GENOMIC DNA]</scope>
</reference>
<gene>
    <name evidence="2" type="ORF">CCMP2556_LOCUS23019</name>
</gene>
<evidence type="ECO:0000313" key="3">
    <source>
        <dbReference type="Proteomes" id="UP001642484"/>
    </source>
</evidence>
<keyword evidence="1" id="KW-0812">Transmembrane</keyword>
<keyword evidence="3" id="KW-1185">Reference proteome</keyword>
<evidence type="ECO:0000256" key="1">
    <source>
        <dbReference type="SAM" id="Phobius"/>
    </source>
</evidence>
<comment type="caution">
    <text evidence="2">The sequence shown here is derived from an EMBL/GenBank/DDBJ whole genome shotgun (WGS) entry which is preliminary data.</text>
</comment>
<dbReference type="EMBL" id="CAXAMN010014459">
    <property type="protein sequence ID" value="CAK9043499.1"/>
    <property type="molecule type" value="Genomic_DNA"/>
</dbReference>